<proteinExistence type="inferred from homology"/>
<feature type="region of interest" description="Disordered" evidence="6">
    <location>
        <begin position="89"/>
        <end position="177"/>
    </location>
</feature>
<evidence type="ECO:0000256" key="2">
    <source>
        <dbReference type="ARBA" id="ARBA00006726"/>
    </source>
</evidence>
<evidence type="ECO:0000256" key="5">
    <source>
        <dbReference type="ARBA" id="ARBA00023306"/>
    </source>
</evidence>
<organism evidence="10">
    <name type="scientific">Enterobius vermicularis</name>
    <name type="common">Human pinworm</name>
    <dbReference type="NCBI Taxonomy" id="51028"/>
    <lineage>
        <taxon>Eukaryota</taxon>
        <taxon>Metazoa</taxon>
        <taxon>Ecdysozoa</taxon>
        <taxon>Nematoda</taxon>
        <taxon>Chromadorea</taxon>
        <taxon>Rhabditida</taxon>
        <taxon>Spirurina</taxon>
        <taxon>Oxyuridomorpha</taxon>
        <taxon>Oxyuroidea</taxon>
        <taxon>Oxyuridae</taxon>
        <taxon>Enterobius</taxon>
    </lineage>
</organism>
<dbReference type="EMBL" id="UXUI01009548">
    <property type="protein sequence ID" value="VDD93921.1"/>
    <property type="molecule type" value="Genomic_DNA"/>
</dbReference>
<dbReference type="GO" id="GO:0051726">
    <property type="term" value="P:regulation of cell cycle"/>
    <property type="evidence" value="ECO:0007669"/>
    <property type="project" value="InterPro"/>
</dbReference>
<dbReference type="InterPro" id="IPR044898">
    <property type="entry name" value="CDI_dom_sf"/>
</dbReference>
<evidence type="ECO:0000256" key="4">
    <source>
        <dbReference type="ARBA" id="ARBA00023242"/>
    </source>
</evidence>
<dbReference type="PANTHER" id="PTHR10265:SF45">
    <property type="entry name" value="DACAPO"/>
    <property type="match status" value="1"/>
</dbReference>
<dbReference type="STRING" id="51028.A0A0N4VEV7"/>
<feature type="compositionally biased region" description="Basic and acidic residues" evidence="6">
    <location>
        <begin position="140"/>
        <end position="156"/>
    </location>
</feature>
<keyword evidence="3" id="KW-0649">Protein kinase inhibitor</keyword>
<dbReference type="GO" id="GO:0005634">
    <property type="term" value="C:nucleus"/>
    <property type="evidence" value="ECO:0007669"/>
    <property type="project" value="UniProtKB-SubCell"/>
</dbReference>
<keyword evidence="4" id="KW-0539">Nucleus</keyword>
<dbReference type="PANTHER" id="PTHR10265">
    <property type="entry name" value="CYCLIN-DEPENDENT KINASE INHIBITOR 1"/>
    <property type="match status" value="1"/>
</dbReference>
<keyword evidence="5" id="KW-0131">Cell cycle</keyword>
<reference evidence="8 9" key="2">
    <citation type="submission" date="2018-10" db="EMBL/GenBank/DDBJ databases">
        <authorList>
            <consortium name="Pathogen Informatics"/>
        </authorList>
    </citation>
    <scope>NUCLEOTIDE SEQUENCE [LARGE SCALE GENOMIC DNA]</scope>
</reference>
<feature type="region of interest" description="Disordered" evidence="6">
    <location>
        <begin position="1"/>
        <end position="23"/>
    </location>
</feature>
<reference evidence="10" key="1">
    <citation type="submission" date="2017-02" db="UniProtKB">
        <authorList>
            <consortium name="WormBaseParasite"/>
        </authorList>
    </citation>
    <scope>IDENTIFICATION</scope>
</reference>
<keyword evidence="9" id="KW-1185">Reference proteome</keyword>
<evidence type="ECO:0000313" key="8">
    <source>
        <dbReference type="EMBL" id="VDD93921.1"/>
    </source>
</evidence>
<dbReference type="Pfam" id="PF02234">
    <property type="entry name" value="CDI"/>
    <property type="match status" value="1"/>
</dbReference>
<gene>
    <name evidence="8" type="ORF">EVEC_LOCUS8672</name>
</gene>
<dbReference type="Proteomes" id="UP000274131">
    <property type="component" value="Unassembled WGS sequence"/>
</dbReference>
<sequence length="177" mass="20454">MFPRQEQSSSRTPVRRCLFGRPNPQRTKQWLNERIEEMREENESRMAKWGFDFEADTPCVSASSDFIYTAVPASSVPLFYRYMRYKKEDCSNTENHSPDLSDSDSSMEEAAPSHVPVSSKYTRAPRTPRKQTKLTSYLRVEQRKRLQRSAKIEDLCGPRGSSDIPNSGIRHLKEASQ</sequence>
<evidence type="ECO:0000259" key="7">
    <source>
        <dbReference type="Pfam" id="PF02234"/>
    </source>
</evidence>
<dbReference type="Gene3D" id="4.10.365.10">
    <property type="entry name" value="p27"/>
    <property type="match status" value="1"/>
</dbReference>
<dbReference type="InterPro" id="IPR003175">
    <property type="entry name" value="CDI_dom"/>
</dbReference>
<dbReference type="OrthoDB" id="6373236at2759"/>
<evidence type="ECO:0000256" key="1">
    <source>
        <dbReference type="ARBA" id="ARBA00004123"/>
    </source>
</evidence>
<comment type="subcellular location">
    <subcellularLocation>
        <location evidence="1">Nucleus</location>
    </subcellularLocation>
</comment>
<dbReference type="AlphaFoldDB" id="A0A0N4VEV7"/>
<protein>
    <submittedName>
        <fullName evidence="10">CDI domain-containing protein</fullName>
    </submittedName>
</protein>
<evidence type="ECO:0000313" key="9">
    <source>
        <dbReference type="Proteomes" id="UP000274131"/>
    </source>
</evidence>
<accession>A0A0N4VEV7</accession>
<evidence type="ECO:0000256" key="3">
    <source>
        <dbReference type="ARBA" id="ARBA00023013"/>
    </source>
</evidence>
<dbReference type="WBParaSite" id="EVEC_0000923101-mRNA-1">
    <property type="protein sequence ID" value="EVEC_0000923101-mRNA-1"/>
    <property type="gene ID" value="EVEC_0000923101"/>
</dbReference>
<feature type="domain" description="Cyclin-dependent kinase inhibitor" evidence="7">
    <location>
        <begin position="17"/>
        <end position="69"/>
    </location>
</feature>
<dbReference type="GO" id="GO:0004861">
    <property type="term" value="F:cyclin-dependent protein serine/threonine kinase inhibitor activity"/>
    <property type="evidence" value="ECO:0007669"/>
    <property type="project" value="InterPro"/>
</dbReference>
<evidence type="ECO:0000313" key="10">
    <source>
        <dbReference type="WBParaSite" id="EVEC_0000923101-mRNA-1"/>
    </source>
</evidence>
<feature type="compositionally biased region" description="Polar residues" evidence="6">
    <location>
        <begin position="1"/>
        <end position="12"/>
    </location>
</feature>
<name>A0A0N4VEV7_ENTVE</name>
<comment type="similarity">
    <text evidence="2">Belongs to the CDI family.</text>
</comment>
<evidence type="ECO:0000256" key="6">
    <source>
        <dbReference type="SAM" id="MobiDB-lite"/>
    </source>
</evidence>